<evidence type="ECO:0000313" key="6">
    <source>
        <dbReference type="EMBL" id="KAG6016841.1"/>
    </source>
</evidence>
<comment type="caution">
    <text evidence="6">The sequence shown here is derived from an EMBL/GenBank/DDBJ whole genome shotgun (WGS) entry which is preliminary data.</text>
</comment>
<dbReference type="PROSITE" id="PS51938">
    <property type="entry name" value="SUZ_C"/>
    <property type="match status" value="1"/>
</dbReference>
<feature type="compositionally biased region" description="Basic and acidic residues" evidence="3">
    <location>
        <begin position="197"/>
        <end position="207"/>
    </location>
</feature>
<proteinExistence type="inferred from homology"/>
<evidence type="ECO:0000259" key="4">
    <source>
        <dbReference type="PROSITE" id="PS51673"/>
    </source>
</evidence>
<gene>
    <name evidence="6" type="ORF">E4U43_002993</name>
</gene>
<accession>A0A9P7T372</accession>
<feature type="region of interest" description="Disordered" evidence="3">
    <location>
        <begin position="93"/>
        <end position="305"/>
    </location>
</feature>
<evidence type="ECO:0000256" key="1">
    <source>
        <dbReference type="ARBA" id="ARBA00007124"/>
    </source>
</evidence>
<dbReference type="PANTHER" id="PTHR31796">
    <property type="entry name" value="SUZ DOMAIN-CONTAINING PROTEIN 1"/>
    <property type="match status" value="1"/>
</dbReference>
<dbReference type="Proteomes" id="UP000748025">
    <property type="component" value="Unassembled WGS sequence"/>
</dbReference>
<dbReference type="InterPro" id="IPR024771">
    <property type="entry name" value="SUZ"/>
</dbReference>
<feature type="domain" description="SUZ-C" evidence="5">
    <location>
        <begin position="251"/>
        <end position="299"/>
    </location>
</feature>
<comment type="similarity">
    <text evidence="1">Belongs to the SZRD1 family.</text>
</comment>
<dbReference type="PROSITE" id="PS51673">
    <property type="entry name" value="SUZ"/>
    <property type="match status" value="1"/>
</dbReference>
<feature type="domain" description="SUZ" evidence="4">
    <location>
        <begin position="78"/>
        <end position="159"/>
    </location>
</feature>
<feature type="compositionally biased region" description="Basic and acidic residues" evidence="3">
    <location>
        <begin position="120"/>
        <end position="154"/>
    </location>
</feature>
<dbReference type="Pfam" id="PF12752">
    <property type="entry name" value="SUZ"/>
    <property type="match status" value="1"/>
</dbReference>
<evidence type="ECO:0000256" key="2">
    <source>
        <dbReference type="ARBA" id="ARBA00044802"/>
    </source>
</evidence>
<dbReference type="InterPro" id="IPR039228">
    <property type="entry name" value="SZRD1"/>
</dbReference>
<dbReference type="InterPro" id="IPR024642">
    <property type="entry name" value="SUZ-C"/>
</dbReference>
<feature type="region of interest" description="Disordered" evidence="3">
    <location>
        <begin position="1"/>
        <end position="51"/>
    </location>
</feature>
<dbReference type="PANTHER" id="PTHR31796:SF2">
    <property type="entry name" value="SUZ DOMAIN-CONTAINING PROTEIN 1"/>
    <property type="match status" value="1"/>
</dbReference>
<feature type="compositionally biased region" description="Low complexity" evidence="3">
    <location>
        <begin position="266"/>
        <end position="287"/>
    </location>
</feature>
<keyword evidence="7" id="KW-1185">Reference proteome</keyword>
<sequence>MKKSAVPDAWDDDWESQADSAENKKDDQTDDDGGAQLEPAPSLTKAERIMKHTEANRKMWESADAAPQTFHYLEASNSVPLISPFKPQVKVLSRKPVIAKRNPASGGTSQLSEEYDDDTENKKERQPTAEEIRAKQKRDLEERQRRYDEARAKIFGESNPSSRGSSPGTVTPPRQDGRQSGRGRGRTGGRGCNTTNHDARGPPDIRRATNQPSVGRELYDPNFSPKPDLVAQQRRVGEGDGSVRWTPTGNDQYQHQSQNQSTLLPHQHQQQQQQQQQQQPIRSPRGPDGSGRGGFGFARRGNKDS</sequence>
<feature type="compositionally biased region" description="Polar residues" evidence="3">
    <location>
        <begin position="245"/>
        <end position="264"/>
    </location>
</feature>
<protein>
    <recommendedName>
        <fullName evidence="2">SUZ RNA-binding domain-containing</fullName>
    </recommendedName>
</protein>
<evidence type="ECO:0000313" key="7">
    <source>
        <dbReference type="Proteomes" id="UP000748025"/>
    </source>
</evidence>
<dbReference type="OrthoDB" id="5422283at2759"/>
<organism evidence="6 7">
    <name type="scientific">Claviceps pusilla</name>
    <dbReference type="NCBI Taxonomy" id="123648"/>
    <lineage>
        <taxon>Eukaryota</taxon>
        <taxon>Fungi</taxon>
        <taxon>Dikarya</taxon>
        <taxon>Ascomycota</taxon>
        <taxon>Pezizomycotina</taxon>
        <taxon>Sordariomycetes</taxon>
        <taxon>Hypocreomycetidae</taxon>
        <taxon>Hypocreales</taxon>
        <taxon>Clavicipitaceae</taxon>
        <taxon>Claviceps</taxon>
    </lineage>
</organism>
<evidence type="ECO:0000259" key="5">
    <source>
        <dbReference type="PROSITE" id="PS51938"/>
    </source>
</evidence>
<dbReference type="EMBL" id="SRPW01000212">
    <property type="protein sequence ID" value="KAG6016841.1"/>
    <property type="molecule type" value="Genomic_DNA"/>
</dbReference>
<reference evidence="6" key="1">
    <citation type="journal article" date="2020" name="bioRxiv">
        <title>Whole genome comparisons of ergot fungi reveals the divergence and evolution of species within the genus Claviceps are the result of varying mechanisms driving genome evolution and host range expansion.</title>
        <authorList>
            <person name="Wyka S.A."/>
            <person name="Mondo S.J."/>
            <person name="Liu M."/>
            <person name="Dettman J."/>
            <person name="Nalam V."/>
            <person name="Broders K.D."/>
        </authorList>
    </citation>
    <scope>NUCLEOTIDE SEQUENCE</scope>
    <source>
        <strain evidence="6">CCC 602</strain>
    </source>
</reference>
<dbReference type="AlphaFoldDB" id="A0A9P7T372"/>
<feature type="compositionally biased region" description="Polar residues" evidence="3">
    <location>
        <begin position="158"/>
        <end position="169"/>
    </location>
</feature>
<evidence type="ECO:0000256" key="3">
    <source>
        <dbReference type="SAM" id="MobiDB-lite"/>
    </source>
</evidence>
<name>A0A9P7T372_9HYPO</name>